<name>A0AAE3YFY0_9MICC</name>
<feature type="transmembrane region" description="Helical" evidence="7">
    <location>
        <begin position="31"/>
        <end position="52"/>
    </location>
</feature>
<feature type="domain" description="Glycine transporter" evidence="8">
    <location>
        <begin position="92"/>
        <end position="166"/>
    </location>
</feature>
<evidence type="ECO:0000256" key="5">
    <source>
        <dbReference type="ARBA" id="ARBA00022989"/>
    </source>
</evidence>
<evidence type="ECO:0000256" key="7">
    <source>
        <dbReference type="SAM" id="Phobius"/>
    </source>
</evidence>
<keyword evidence="3" id="KW-1003">Cell membrane</keyword>
<dbReference type="EMBL" id="JAVDUI010000001">
    <property type="protein sequence ID" value="MDR6892440.1"/>
    <property type="molecule type" value="Genomic_DNA"/>
</dbReference>
<dbReference type="GO" id="GO:0005886">
    <property type="term" value="C:plasma membrane"/>
    <property type="evidence" value="ECO:0007669"/>
    <property type="project" value="UniProtKB-SubCell"/>
</dbReference>
<evidence type="ECO:0000256" key="6">
    <source>
        <dbReference type="ARBA" id="ARBA00023136"/>
    </source>
</evidence>
<dbReference type="Pfam" id="PF03458">
    <property type="entry name" value="Gly_transporter"/>
    <property type="match status" value="2"/>
</dbReference>
<comment type="subcellular location">
    <subcellularLocation>
        <location evidence="1">Cell membrane</location>
        <topology evidence="1">Multi-pass membrane protein</topology>
    </subcellularLocation>
</comment>
<organism evidence="9 10">
    <name type="scientific">Falsarthrobacter nasiphocae</name>
    <dbReference type="NCBI Taxonomy" id="189863"/>
    <lineage>
        <taxon>Bacteria</taxon>
        <taxon>Bacillati</taxon>
        <taxon>Actinomycetota</taxon>
        <taxon>Actinomycetes</taxon>
        <taxon>Micrococcales</taxon>
        <taxon>Micrococcaceae</taxon>
        <taxon>Falsarthrobacter</taxon>
    </lineage>
</organism>
<accession>A0AAE3YFY0</accession>
<sequence length="217" mass="22384">MTLSLAADLLGVYFFAVSGSLMAARREFDIIGSLFLASLVGLGGGVVRDLIINVGVPNSFANPVYLAPVALAALSVYAASTQFLRQTNWLLVADAAGLALFCISGTSRALQHGLHPISAVLLGVTTAVGGGVLRDVVANETPSLFNRHDIYAIPALVGAALTAALWGLGAYNLVTGFVVAASVFVFRIAAHRGGWQAPLSVHARSAAAAVRVSSRRA</sequence>
<evidence type="ECO:0000313" key="9">
    <source>
        <dbReference type="EMBL" id="MDR6892440.1"/>
    </source>
</evidence>
<feature type="transmembrane region" description="Helical" evidence="7">
    <location>
        <begin position="64"/>
        <end position="84"/>
    </location>
</feature>
<dbReference type="PANTHER" id="PTHR30506">
    <property type="entry name" value="INNER MEMBRANE PROTEIN"/>
    <property type="match status" value="1"/>
</dbReference>
<feature type="transmembrane region" description="Helical" evidence="7">
    <location>
        <begin position="91"/>
        <end position="110"/>
    </location>
</feature>
<dbReference type="RefSeq" id="WP_309851450.1">
    <property type="nucleotide sequence ID" value="NZ_BAAAIU010000003.1"/>
</dbReference>
<reference evidence="9" key="1">
    <citation type="submission" date="2023-07" db="EMBL/GenBank/DDBJ databases">
        <title>Sequencing the genomes of 1000 actinobacteria strains.</title>
        <authorList>
            <person name="Klenk H.-P."/>
        </authorList>
    </citation>
    <scope>NUCLEOTIDE SEQUENCE</scope>
    <source>
        <strain evidence="9">DSM 13988</strain>
    </source>
</reference>
<dbReference type="InterPro" id="IPR005115">
    <property type="entry name" value="Gly_transporter"/>
</dbReference>
<evidence type="ECO:0000256" key="1">
    <source>
        <dbReference type="ARBA" id="ARBA00004651"/>
    </source>
</evidence>
<evidence type="ECO:0000256" key="4">
    <source>
        <dbReference type="ARBA" id="ARBA00022692"/>
    </source>
</evidence>
<keyword evidence="4 7" id="KW-0812">Transmembrane</keyword>
<comment type="caution">
    <text evidence="9">The sequence shown here is derived from an EMBL/GenBank/DDBJ whole genome shotgun (WGS) entry which is preliminary data.</text>
</comment>
<evidence type="ECO:0000256" key="3">
    <source>
        <dbReference type="ARBA" id="ARBA00022475"/>
    </source>
</evidence>
<feature type="transmembrane region" description="Helical" evidence="7">
    <location>
        <begin position="173"/>
        <end position="190"/>
    </location>
</feature>
<evidence type="ECO:0000313" key="10">
    <source>
        <dbReference type="Proteomes" id="UP001247307"/>
    </source>
</evidence>
<gene>
    <name evidence="9" type="ORF">J2S35_001380</name>
</gene>
<comment type="similarity">
    <text evidence="2">Belongs to the UPF0126 family.</text>
</comment>
<keyword evidence="5 7" id="KW-1133">Transmembrane helix</keyword>
<evidence type="ECO:0000259" key="8">
    <source>
        <dbReference type="Pfam" id="PF03458"/>
    </source>
</evidence>
<evidence type="ECO:0000256" key="2">
    <source>
        <dbReference type="ARBA" id="ARBA00008193"/>
    </source>
</evidence>
<proteinExistence type="inferred from homology"/>
<dbReference type="PANTHER" id="PTHR30506:SF3">
    <property type="entry name" value="UPF0126 INNER MEMBRANE PROTEIN YADS-RELATED"/>
    <property type="match status" value="1"/>
</dbReference>
<dbReference type="AlphaFoldDB" id="A0AAE3YFY0"/>
<keyword evidence="6 7" id="KW-0472">Membrane</keyword>
<keyword evidence="10" id="KW-1185">Reference proteome</keyword>
<feature type="transmembrane region" description="Helical" evidence="7">
    <location>
        <begin position="6"/>
        <end position="24"/>
    </location>
</feature>
<protein>
    <submittedName>
        <fullName evidence="9">Membrane protein YeiH</fullName>
    </submittedName>
</protein>
<dbReference type="Proteomes" id="UP001247307">
    <property type="component" value="Unassembled WGS sequence"/>
</dbReference>
<feature type="domain" description="Glycine transporter" evidence="8">
    <location>
        <begin position="6"/>
        <end position="79"/>
    </location>
</feature>